<dbReference type="OrthoDB" id="10068674at2759"/>
<reference evidence="1 2" key="1">
    <citation type="submission" date="2019-08" db="EMBL/GenBank/DDBJ databases">
        <authorList>
            <person name="Alioto T."/>
            <person name="Alioto T."/>
            <person name="Gomez Garrido J."/>
        </authorList>
    </citation>
    <scope>NUCLEOTIDE SEQUENCE [LARGE SCALE GENOMIC DNA]</scope>
</reference>
<dbReference type="PANTHER" id="PTHR45913">
    <property type="entry name" value="EPM2A-INTERACTING PROTEIN 1"/>
    <property type="match status" value="1"/>
</dbReference>
<accession>A0A5E4NN56</accession>
<gene>
    <name evidence="1" type="ORF">CINCED_3A009797</name>
</gene>
<dbReference type="PANTHER" id="PTHR45913:SF22">
    <property type="entry name" value="SCAN BOX DOMAIN-CONTAINING PROTEIN"/>
    <property type="match status" value="1"/>
</dbReference>
<dbReference type="SUPFAM" id="SSF54495">
    <property type="entry name" value="UBC-like"/>
    <property type="match status" value="1"/>
</dbReference>
<evidence type="ECO:0000313" key="1">
    <source>
        <dbReference type="EMBL" id="VVC45186.1"/>
    </source>
</evidence>
<dbReference type="InterPro" id="IPR016135">
    <property type="entry name" value="UBQ-conjugating_enzyme/RWD"/>
</dbReference>
<evidence type="ECO:0000313" key="2">
    <source>
        <dbReference type="Proteomes" id="UP000325440"/>
    </source>
</evidence>
<organism evidence="1 2">
    <name type="scientific">Cinara cedri</name>
    <dbReference type="NCBI Taxonomy" id="506608"/>
    <lineage>
        <taxon>Eukaryota</taxon>
        <taxon>Metazoa</taxon>
        <taxon>Ecdysozoa</taxon>
        <taxon>Arthropoda</taxon>
        <taxon>Hexapoda</taxon>
        <taxon>Insecta</taxon>
        <taxon>Pterygota</taxon>
        <taxon>Neoptera</taxon>
        <taxon>Paraneoptera</taxon>
        <taxon>Hemiptera</taxon>
        <taxon>Sternorrhyncha</taxon>
        <taxon>Aphidomorpha</taxon>
        <taxon>Aphidoidea</taxon>
        <taxon>Aphididae</taxon>
        <taxon>Lachninae</taxon>
        <taxon>Cinara</taxon>
    </lineage>
</organism>
<dbReference type="EMBL" id="CABPRJ010002396">
    <property type="protein sequence ID" value="VVC45186.1"/>
    <property type="molecule type" value="Genomic_DNA"/>
</dbReference>
<protein>
    <submittedName>
        <fullName evidence="1">Ubiquitin-conjugating enzyme/RWD-like</fullName>
    </submittedName>
</protein>
<proteinExistence type="predicted"/>
<keyword evidence="2" id="KW-1185">Reference proteome</keyword>
<name>A0A5E4NN56_9HEMI</name>
<dbReference type="Proteomes" id="UP000325440">
    <property type="component" value="Unassembled WGS sequence"/>
</dbReference>
<dbReference type="AlphaFoldDB" id="A0A5E4NN56"/>
<sequence>MKPSWLKEHLSKIHYDKLEKPLSFFQDLKAKIEKRVTVNSLFKKQSSDLDKGLIASYKVSLLIAKNYPFSFELVKISNHIYNWNLSILNPTIRLKLLSCYFSPSTYLAEKGFSVFVQLLTKQRNQLDICNKGDQRLTLTNIESDIAKLAATHQAQGSH</sequence>